<dbReference type="GO" id="GO:0003960">
    <property type="term" value="F:quinone reductase (NADPH) activity"/>
    <property type="evidence" value="ECO:0007669"/>
    <property type="project" value="UniProtKB-EC"/>
</dbReference>
<dbReference type="PANTHER" id="PTHR48106:SF8">
    <property type="entry name" value="OS02G0805600 PROTEIN"/>
    <property type="match status" value="1"/>
</dbReference>
<keyword evidence="2 4" id="KW-0560">Oxidoreductase</keyword>
<dbReference type="InterPro" id="IPR013149">
    <property type="entry name" value="ADH-like_C"/>
</dbReference>
<dbReference type="EMBL" id="CACSAS010000001">
    <property type="protein sequence ID" value="CAA0104007.1"/>
    <property type="molecule type" value="Genomic_DNA"/>
</dbReference>
<dbReference type="EC" id="1.6.5.5" evidence="4"/>
<dbReference type="AlphaFoldDB" id="A0A5S9PIJ5"/>
<dbReference type="NCBIfam" id="TIGR02824">
    <property type="entry name" value="quinone_pig3"/>
    <property type="match status" value="1"/>
</dbReference>
<reference evidence="4 5" key="1">
    <citation type="submission" date="2019-12" db="EMBL/GenBank/DDBJ databases">
        <authorList>
            <person name="Reyes-Prieto M."/>
        </authorList>
    </citation>
    <scope>NUCLEOTIDE SEQUENCE [LARGE SCALE GENOMIC DNA]</scope>
    <source>
        <strain evidence="4">HF14-78462</strain>
    </source>
</reference>
<keyword evidence="5" id="KW-1185">Reference proteome</keyword>
<protein>
    <submittedName>
        <fullName evidence="4">Quinone oxidoreductase 1</fullName>
        <ecNumber evidence="4">1.6.5.5</ecNumber>
    </submittedName>
</protein>
<feature type="domain" description="Enoyl reductase (ER)" evidence="3">
    <location>
        <begin position="25"/>
        <end position="337"/>
    </location>
</feature>
<keyword evidence="1" id="KW-0521">NADP</keyword>
<gene>
    <name evidence="4" type="primary">qorA_2</name>
    <name evidence="4" type="ORF">STARVERO_03080</name>
</gene>
<dbReference type="CDD" id="cd05276">
    <property type="entry name" value="p53_inducible_oxidoreductase"/>
    <property type="match status" value="1"/>
</dbReference>
<dbReference type="Pfam" id="PF08240">
    <property type="entry name" value="ADH_N"/>
    <property type="match status" value="1"/>
</dbReference>
<dbReference type="InterPro" id="IPR036291">
    <property type="entry name" value="NAD(P)-bd_dom_sf"/>
</dbReference>
<dbReference type="GO" id="GO:0070402">
    <property type="term" value="F:NADPH binding"/>
    <property type="evidence" value="ECO:0007669"/>
    <property type="project" value="TreeGrafter"/>
</dbReference>
<dbReference type="SMART" id="SM00829">
    <property type="entry name" value="PKS_ER"/>
    <property type="match status" value="1"/>
</dbReference>
<evidence type="ECO:0000256" key="1">
    <source>
        <dbReference type="ARBA" id="ARBA00022857"/>
    </source>
</evidence>
<evidence type="ECO:0000259" key="3">
    <source>
        <dbReference type="SMART" id="SM00829"/>
    </source>
</evidence>
<evidence type="ECO:0000256" key="2">
    <source>
        <dbReference type="ARBA" id="ARBA00023002"/>
    </source>
</evidence>
<evidence type="ECO:0000313" key="5">
    <source>
        <dbReference type="Proteomes" id="UP000433050"/>
    </source>
</evidence>
<accession>A0A5S9PIJ5</accession>
<sequence>MTDLPVGLPAHLPATMTAVGLPTPGGPEALVPEQRPVPVPGAGEILVKVAAAGVNRPDVMQRKGLYPPPPGASDIPGLEIAGEVAALGAGVTSWKIGDKVCALVSGGGYAEYCLADEGAALPVPAGLSMVEAAALPETFFTVWTNVFDLAGLKAGESFLVHGGTSGIGTTAIQLAKAFGATVLTTAGSPEKCKVCRSLGADLAIDYKAEDFVAAVKAKTGKGVNVILDMVGGSYIGRNYEAAAPQGRIVQIAFMEGSKVQIDFMRLMLKRLSHMGSTLRSRPKAEKSVIAASLKEKVWPLIEAGKVKPVLDQTFPLEKASEAHARMETSAHIGKIMLKVG</sequence>
<dbReference type="Gene3D" id="3.40.50.720">
    <property type="entry name" value="NAD(P)-binding Rossmann-like Domain"/>
    <property type="match status" value="1"/>
</dbReference>
<dbReference type="Proteomes" id="UP000433050">
    <property type="component" value="Unassembled WGS sequence"/>
</dbReference>
<organism evidence="4 5">
    <name type="scientific">Starkeya nomas</name>
    <dbReference type="NCBI Taxonomy" id="2666134"/>
    <lineage>
        <taxon>Bacteria</taxon>
        <taxon>Pseudomonadati</taxon>
        <taxon>Pseudomonadota</taxon>
        <taxon>Alphaproteobacteria</taxon>
        <taxon>Hyphomicrobiales</taxon>
        <taxon>Xanthobacteraceae</taxon>
        <taxon>Starkeya</taxon>
    </lineage>
</organism>
<dbReference type="SUPFAM" id="SSF50129">
    <property type="entry name" value="GroES-like"/>
    <property type="match status" value="1"/>
</dbReference>
<dbReference type="InterPro" id="IPR013154">
    <property type="entry name" value="ADH-like_N"/>
</dbReference>
<dbReference type="SUPFAM" id="SSF51735">
    <property type="entry name" value="NAD(P)-binding Rossmann-fold domains"/>
    <property type="match status" value="1"/>
</dbReference>
<dbReference type="Gene3D" id="3.90.180.10">
    <property type="entry name" value="Medium-chain alcohol dehydrogenases, catalytic domain"/>
    <property type="match status" value="1"/>
</dbReference>
<dbReference type="InterPro" id="IPR014189">
    <property type="entry name" value="Quinone_OxRdtase_PIG3"/>
</dbReference>
<proteinExistence type="predicted"/>
<evidence type="ECO:0000313" key="4">
    <source>
        <dbReference type="EMBL" id="CAA0104007.1"/>
    </source>
</evidence>
<dbReference type="PANTHER" id="PTHR48106">
    <property type="entry name" value="QUINONE OXIDOREDUCTASE PIG3-RELATED"/>
    <property type="match status" value="1"/>
</dbReference>
<dbReference type="InterPro" id="IPR011032">
    <property type="entry name" value="GroES-like_sf"/>
</dbReference>
<name>A0A5S9PIJ5_9HYPH</name>
<dbReference type="Pfam" id="PF00107">
    <property type="entry name" value="ADH_zinc_N"/>
    <property type="match status" value="1"/>
</dbReference>
<dbReference type="InterPro" id="IPR020843">
    <property type="entry name" value="ER"/>
</dbReference>